<keyword evidence="1" id="KW-0378">Hydrolase</keyword>
<gene>
    <name evidence="3" type="ORF">NCTC5664_00327</name>
</gene>
<dbReference type="EMBL" id="UHAQ01000002">
    <property type="protein sequence ID" value="SUK32041.1"/>
    <property type="molecule type" value="Genomic_DNA"/>
</dbReference>
<dbReference type="Pfam" id="PF00300">
    <property type="entry name" value="His_Phos_1"/>
    <property type="match status" value="1"/>
</dbReference>
<dbReference type="SUPFAM" id="SSF53254">
    <property type="entry name" value="Phosphoglycerate mutase-like"/>
    <property type="match status" value="1"/>
</dbReference>
<organism evidence="3 4">
    <name type="scientific">Staphylococcus aureus</name>
    <dbReference type="NCBI Taxonomy" id="1280"/>
    <lineage>
        <taxon>Bacteria</taxon>
        <taxon>Bacillati</taxon>
        <taxon>Bacillota</taxon>
        <taxon>Bacilli</taxon>
        <taxon>Bacillales</taxon>
        <taxon>Staphylococcaceae</taxon>
        <taxon>Staphylococcus</taxon>
    </lineage>
</organism>
<name>A0A380DJS7_STAAU</name>
<evidence type="ECO:0000256" key="1">
    <source>
        <dbReference type="ARBA" id="ARBA00022801"/>
    </source>
</evidence>
<dbReference type="GO" id="GO:0004331">
    <property type="term" value="F:fructose-2,6-bisphosphate 2-phosphatase activity"/>
    <property type="evidence" value="ECO:0007669"/>
    <property type="project" value="TreeGrafter"/>
</dbReference>
<evidence type="ECO:0000313" key="4">
    <source>
        <dbReference type="Proteomes" id="UP000254502"/>
    </source>
</evidence>
<dbReference type="GO" id="GO:0005829">
    <property type="term" value="C:cytosol"/>
    <property type="evidence" value="ECO:0007669"/>
    <property type="project" value="TreeGrafter"/>
</dbReference>
<dbReference type="GO" id="GO:0045820">
    <property type="term" value="P:negative regulation of glycolytic process"/>
    <property type="evidence" value="ECO:0007669"/>
    <property type="project" value="TreeGrafter"/>
</dbReference>
<dbReference type="GO" id="GO:0043456">
    <property type="term" value="P:regulation of pentose-phosphate shunt"/>
    <property type="evidence" value="ECO:0007669"/>
    <property type="project" value="TreeGrafter"/>
</dbReference>
<dbReference type="InterPro" id="IPR051695">
    <property type="entry name" value="Phosphoglycerate_Mutase"/>
</dbReference>
<sequence>MTIYLVRHGESKSNYDNKHFRSYFCGQLDVPLTDTGTKSADDLCDYFKEKQIKHVYVSDLLRTQQTFEHIFPYDIASTTTPY</sequence>
<accession>A0A380DJS7</accession>
<feature type="binding site" evidence="2">
    <location>
        <position position="62"/>
    </location>
    <ligand>
        <name>substrate</name>
    </ligand>
</feature>
<dbReference type="PROSITE" id="PS00175">
    <property type="entry name" value="PG_MUTASE"/>
    <property type="match status" value="1"/>
</dbReference>
<evidence type="ECO:0000313" key="3">
    <source>
        <dbReference type="EMBL" id="SUK32041.1"/>
    </source>
</evidence>
<protein>
    <submittedName>
        <fullName evidence="3">Truncated phosphoglycerate mutase family protein</fullName>
    </submittedName>
</protein>
<dbReference type="InterPro" id="IPR001345">
    <property type="entry name" value="PG/BPGM_mutase_AS"/>
</dbReference>
<dbReference type="PIRSF" id="PIRSF000709">
    <property type="entry name" value="6PFK_2-Ptase"/>
    <property type="match status" value="1"/>
</dbReference>
<dbReference type="PANTHER" id="PTHR46517:SF1">
    <property type="entry name" value="FRUCTOSE-2,6-BISPHOSPHATASE TIGAR"/>
    <property type="match status" value="1"/>
</dbReference>
<dbReference type="Proteomes" id="UP000254502">
    <property type="component" value="Unassembled WGS sequence"/>
</dbReference>
<evidence type="ECO:0000256" key="2">
    <source>
        <dbReference type="PIRSR" id="PIRSR613078-2"/>
    </source>
</evidence>
<dbReference type="Gene3D" id="3.40.50.1240">
    <property type="entry name" value="Phosphoglycerate mutase-like"/>
    <property type="match status" value="1"/>
</dbReference>
<reference evidence="3 4" key="1">
    <citation type="submission" date="2018-06" db="EMBL/GenBank/DDBJ databases">
        <authorList>
            <consortium name="Pathogen Informatics"/>
            <person name="Doyle S."/>
        </authorList>
    </citation>
    <scope>NUCLEOTIDE SEQUENCE [LARGE SCALE GENOMIC DNA]</scope>
    <source>
        <strain evidence="3 4">NCTC5664</strain>
    </source>
</reference>
<proteinExistence type="predicted"/>
<dbReference type="AlphaFoldDB" id="A0A380DJS7"/>
<dbReference type="CDD" id="cd07067">
    <property type="entry name" value="HP_PGM_like"/>
    <property type="match status" value="1"/>
</dbReference>
<feature type="binding site" evidence="2">
    <location>
        <begin position="7"/>
        <end position="14"/>
    </location>
    <ligand>
        <name>substrate</name>
    </ligand>
</feature>
<dbReference type="PANTHER" id="PTHR46517">
    <property type="entry name" value="FRUCTOSE-2,6-BISPHOSPHATASE TIGAR"/>
    <property type="match status" value="1"/>
</dbReference>
<dbReference type="InterPro" id="IPR029033">
    <property type="entry name" value="His_PPase_superfam"/>
</dbReference>
<dbReference type="InterPro" id="IPR013078">
    <property type="entry name" value="His_Pase_superF_clade-1"/>
</dbReference>